<dbReference type="Proteomes" id="UP000821866">
    <property type="component" value="Chromosome 3"/>
</dbReference>
<evidence type="ECO:0000313" key="1">
    <source>
        <dbReference type="EMBL" id="KAH8030193.1"/>
    </source>
</evidence>
<reference evidence="1" key="1">
    <citation type="journal article" date="2020" name="Cell">
        <title>Large-Scale Comparative Analyses of Tick Genomes Elucidate Their Genetic Diversity and Vector Capacities.</title>
        <authorList>
            <consortium name="Tick Genome and Microbiome Consortium (TIGMIC)"/>
            <person name="Jia N."/>
            <person name="Wang J."/>
            <person name="Shi W."/>
            <person name="Du L."/>
            <person name="Sun Y."/>
            <person name="Zhan W."/>
            <person name="Jiang J.F."/>
            <person name="Wang Q."/>
            <person name="Zhang B."/>
            <person name="Ji P."/>
            <person name="Bell-Sakyi L."/>
            <person name="Cui X.M."/>
            <person name="Yuan T.T."/>
            <person name="Jiang B.G."/>
            <person name="Yang W.F."/>
            <person name="Lam T.T."/>
            <person name="Chang Q.C."/>
            <person name="Ding S.J."/>
            <person name="Wang X.J."/>
            <person name="Zhu J.G."/>
            <person name="Ruan X.D."/>
            <person name="Zhao L."/>
            <person name="Wei J.T."/>
            <person name="Ye R.Z."/>
            <person name="Que T.C."/>
            <person name="Du C.H."/>
            <person name="Zhou Y.H."/>
            <person name="Cheng J.X."/>
            <person name="Dai P.F."/>
            <person name="Guo W.B."/>
            <person name="Han X.H."/>
            <person name="Huang E.J."/>
            <person name="Li L.F."/>
            <person name="Wei W."/>
            <person name="Gao Y.C."/>
            <person name="Liu J.Z."/>
            <person name="Shao H.Z."/>
            <person name="Wang X."/>
            <person name="Wang C.C."/>
            <person name="Yang T.C."/>
            <person name="Huo Q.B."/>
            <person name="Li W."/>
            <person name="Chen H.Y."/>
            <person name="Chen S.E."/>
            <person name="Zhou L.G."/>
            <person name="Ni X.B."/>
            <person name="Tian J.H."/>
            <person name="Sheng Y."/>
            <person name="Liu T."/>
            <person name="Pan Y.S."/>
            <person name="Xia L.Y."/>
            <person name="Li J."/>
            <person name="Zhao F."/>
            <person name="Cao W.C."/>
        </authorList>
    </citation>
    <scope>NUCLEOTIDE SEQUENCE</scope>
    <source>
        <strain evidence="1">Rmic-2018</strain>
    </source>
</reference>
<accession>A0A9J6E7P8</accession>
<dbReference type="EMBL" id="JABSTU010000005">
    <property type="protein sequence ID" value="KAH8030193.1"/>
    <property type="molecule type" value="Genomic_DNA"/>
</dbReference>
<proteinExistence type="predicted"/>
<keyword evidence="2" id="KW-1185">Reference proteome</keyword>
<evidence type="ECO:0000313" key="2">
    <source>
        <dbReference type="Proteomes" id="UP000821866"/>
    </source>
</evidence>
<comment type="caution">
    <text evidence="1">The sequence shown here is derived from an EMBL/GenBank/DDBJ whole genome shotgun (WGS) entry which is preliminary data.</text>
</comment>
<reference evidence="1" key="2">
    <citation type="submission" date="2021-09" db="EMBL/GenBank/DDBJ databases">
        <authorList>
            <person name="Jia N."/>
            <person name="Wang J."/>
            <person name="Shi W."/>
            <person name="Du L."/>
            <person name="Sun Y."/>
            <person name="Zhan W."/>
            <person name="Jiang J."/>
            <person name="Wang Q."/>
            <person name="Zhang B."/>
            <person name="Ji P."/>
            <person name="Sakyi L.B."/>
            <person name="Cui X."/>
            <person name="Yuan T."/>
            <person name="Jiang B."/>
            <person name="Yang W."/>
            <person name="Lam T.T.-Y."/>
            <person name="Chang Q."/>
            <person name="Ding S."/>
            <person name="Wang X."/>
            <person name="Zhu J."/>
            <person name="Ruan X."/>
            <person name="Zhao L."/>
            <person name="Wei J."/>
            <person name="Que T."/>
            <person name="Du C."/>
            <person name="Cheng J."/>
            <person name="Dai P."/>
            <person name="Han X."/>
            <person name="Huang E."/>
            <person name="Gao Y."/>
            <person name="Liu J."/>
            <person name="Shao H."/>
            <person name="Ye R."/>
            <person name="Li L."/>
            <person name="Wei W."/>
            <person name="Wang X."/>
            <person name="Wang C."/>
            <person name="Huo Q."/>
            <person name="Li W."/>
            <person name="Guo W."/>
            <person name="Chen H."/>
            <person name="Chen S."/>
            <person name="Zhou L."/>
            <person name="Zhou L."/>
            <person name="Ni X."/>
            <person name="Tian J."/>
            <person name="Zhou Y."/>
            <person name="Sheng Y."/>
            <person name="Liu T."/>
            <person name="Pan Y."/>
            <person name="Xia L."/>
            <person name="Li J."/>
            <person name="Zhao F."/>
            <person name="Cao W."/>
        </authorList>
    </citation>
    <scope>NUCLEOTIDE SEQUENCE</scope>
    <source>
        <strain evidence="1">Rmic-2018</strain>
        <tissue evidence="1">Larvae</tissue>
    </source>
</reference>
<organism evidence="1 2">
    <name type="scientific">Rhipicephalus microplus</name>
    <name type="common">Cattle tick</name>
    <name type="synonym">Boophilus microplus</name>
    <dbReference type="NCBI Taxonomy" id="6941"/>
    <lineage>
        <taxon>Eukaryota</taxon>
        <taxon>Metazoa</taxon>
        <taxon>Ecdysozoa</taxon>
        <taxon>Arthropoda</taxon>
        <taxon>Chelicerata</taxon>
        <taxon>Arachnida</taxon>
        <taxon>Acari</taxon>
        <taxon>Parasitiformes</taxon>
        <taxon>Ixodida</taxon>
        <taxon>Ixodoidea</taxon>
        <taxon>Ixodidae</taxon>
        <taxon>Rhipicephalinae</taxon>
        <taxon>Rhipicephalus</taxon>
        <taxon>Boophilus</taxon>
    </lineage>
</organism>
<name>A0A9J6E7P8_RHIMP</name>
<gene>
    <name evidence="1" type="ORF">HPB51_006625</name>
</gene>
<protein>
    <submittedName>
        <fullName evidence="1">Uncharacterized protein</fullName>
    </submittedName>
</protein>
<dbReference type="VEuPathDB" id="VectorBase:LOC119165143"/>
<dbReference type="AlphaFoldDB" id="A0A9J6E7P8"/>
<sequence length="399" mass="44753">MLNGERRGASEAVAVSTKQRRLMRMDKLTTWVLGALLQACLWDFGTATALPAALESRLSRAALQVILSHTTYPSTSLVPQFVSDERLMHSNFRTKSSIGDREELQVTKLMLTGVKTDVYGAVRWTHLHHNHSDHVMAVARNNVHLWRFTNPNVELLTRNAIFRFSSGSGQRHLLCSANQAGLVLSAATLYLPTCTCDQPTYLCHPFLYTLQLNEVPIKVRWLQSQQEGALVLLFPSVYADVGFTDIRQGGTVLSHVVKIHVPMAVDMETTTISGYGYVAVNNASSVLVYRADDLASNFKVFDMLHGTDLTDVSLFRVGFDNVLAVAGLREQFLYVWRGGGFFLRQVLKVPRAFQWHPVGVDSCRDDVILALATMDASYPLRLHTWSSRLRRFQEVDRGK</sequence>